<proteinExistence type="predicted"/>
<organism evidence="1 2">
    <name type="scientific">Rotaria sordida</name>
    <dbReference type="NCBI Taxonomy" id="392033"/>
    <lineage>
        <taxon>Eukaryota</taxon>
        <taxon>Metazoa</taxon>
        <taxon>Spiralia</taxon>
        <taxon>Gnathifera</taxon>
        <taxon>Rotifera</taxon>
        <taxon>Eurotatoria</taxon>
        <taxon>Bdelloidea</taxon>
        <taxon>Philodinida</taxon>
        <taxon>Philodinidae</taxon>
        <taxon>Rotaria</taxon>
    </lineage>
</organism>
<protein>
    <submittedName>
        <fullName evidence="1">Uncharacterized protein</fullName>
    </submittedName>
</protein>
<feature type="non-terminal residue" evidence="1">
    <location>
        <position position="1"/>
    </location>
</feature>
<evidence type="ECO:0000313" key="2">
    <source>
        <dbReference type="Proteomes" id="UP000663889"/>
    </source>
</evidence>
<accession>A0A815Y638</accession>
<dbReference type="AlphaFoldDB" id="A0A815Y638"/>
<evidence type="ECO:0000313" key="1">
    <source>
        <dbReference type="EMBL" id="CAF1566850.1"/>
    </source>
</evidence>
<dbReference type="Proteomes" id="UP000663889">
    <property type="component" value="Unassembled WGS sequence"/>
</dbReference>
<gene>
    <name evidence="1" type="ORF">SEV965_LOCUS39402</name>
</gene>
<dbReference type="EMBL" id="CAJNOU010013884">
    <property type="protein sequence ID" value="CAF1566850.1"/>
    <property type="molecule type" value="Genomic_DNA"/>
</dbReference>
<comment type="caution">
    <text evidence="1">The sequence shown here is derived from an EMBL/GenBank/DDBJ whole genome shotgun (WGS) entry which is preliminary data.</text>
</comment>
<sequence>IVDRLCTKNFLPKQPLSSEEKCYYEECKEYYQLTKQPLISVSDEIFDNNLELQSPSIKFGIDEDYHKFNLRDFLKKFCDNLNLEINDIVVKQIHHERQKDCPSYFLSKIYNL</sequence>
<reference evidence="1" key="1">
    <citation type="submission" date="2021-02" db="EMBL/GenBank/DDBJ databases">
        <authorList>
            <person name="Nowell W R."/>
        </authorList>
    </citation>
    <scope>NUCLEOTIDE SEQUENCE</scope>
</reference>
<name>A0A815Y638_9BILA</name>